<comment type="catalytic activity">
    <reaction evidence="13">
        <text>pyridoxal + ATP = pyridoxal 5'-phosphate + ADP + H(+)</text>
        <dbReference type="Rhea" id="RHEA:10224"/>
        <dbReference type="ChEBI" id="CHEBI:15378"/>
        <dbReference type="ChEBI" id="CHEBI:17310"/>
        <dbReference type="ChEBI" id="CHEBI:30616"/>
        <dbReference type="ChEBI" id="CHEBI:456216"/>
        <dbReference type="ChEBI" id="CHEBI:597326"/>
        <dbReference type="EC" id="2.7.1.35"/>
    </reaction>
</comment>
<dbReference type="GO" id="GO:0008972">
    <property type="term" value="F:phosphomethylpyrimidine kinase activity"/>
    <property type="evidence" value="ECO:0007669"/>
    <property type="project" value="InterPro"/>
</dbReference>
<proteinExistence type="inferred from homology"/>
<dbReference type="EC" id="2.7.1.35" evidence="2"/>
<keyword evidence="7" id="KW-0067">ATP-binding</keyword>
<dbReference type="RefSeq" id="WP_046389864.1">
    <property type="nucleotide sequence ID" value="NZ_CP022435.1"/>
</dbReference>
<reference evidence="14 15" key="1">
    <citation type="submission" date="2019-11" db="EMBL/GenBank/DDBJ databases">
        <title>Streptococcus uberis isolated from clinical mastitis cases on a southeastern Queensland dairy.</title>
        <authorList>
            <person name="Workentine M.L."/>
            <person name="Price R."/>
            <person name="Olchowy T."/>
        </authorList>
    </citation>
    <scope>NUCLEOTIDE SEQUENCE [LARGE SCALE GENOMIC DNA]</scope>
    <source>
        <strain evidence="14 15">OLC4459-A17</strain>
    </source>
</reference>
<dbReference type="GO" id="GO:0005829">
    <property type="term" value="C:cytosol"/>
    <property type="evidence" value="ECO:0007669"/>
    <property type="project" value="TreeGrafter"/>
</dbReference>
<sequence>MKTTNILAISGNDIFSGGGLYADLNTFAHYQLHGFLTVTCLTAMTKSGFEVFGIDKAVFKQQLDSLKTVPFEAIKIGLLPNVELAEITLDFIKGHTDIPVILDPVLVCKEKHDVAVSQLRDELLKFFPFVTIITPNLVEAELLAQKKIRTVDDMKLAAQKLYALGARQVVIKGGNRLSQEMAIDLYYDGTEFTILESSILEENNIGAGCTFASGIASQLALGISPLDAVREAKSFVYQAILHSDQYGVKQIYDEN</sequence>
<accession>A0A6L6G5M8</accession>
<dbReference type="Gene3D" id="3.40.1190.20">
    <property type="match status" value="1"/>
</dbReference>
<evidence type="ECO:0000256" key="6">
    <source>
        <dbReference type="ARBA" id="ARBA00022777"/>
    </source>
</evidence>
<evidence type="ECO:0000313" key="15">
    <source>
        <dbReference type="Proteomes" id="UP000483839"/>
    </source>
</evidence>
<evidence type="ECO:0000256" key="5">
    <source>
        <dbReference type="ARBA" id="ARBA00022741"/>
    </source>
</evidence>
<keyword evidence="5" id="KW-0547">Nucleotide-binding</keyword>
<name>A0A6L6G5M8_STRUB</name>
<organism evidence="14 15">
    <name type="scientific">Streptococcus uberis</name>
    <dbReference type="NCBI Taxonomy" id="1349"/>
    <lineage>
        <taxon>Bacteria</taxon>
        <taxon>Bacillati</taxon>
        <taxon>Bacillota</taxon>
        <taxon>Bacilli</taxon>
        <taxon>Lactobacillales</taxon>
        <taxon>Streptococcaceae</taxon>
        <taxon>Streptococcus</taxon>
    </lineage>
</organism>
<comment type="similarity">
    <text evidence="1">Belongs to the ThiD family.</text>
</comment>
<dbReference type="PANTHER" id="PTHR20858">
    <property type="entry name" value="PHOSPHOMETHYLPYRIMIDINE KINASE"/>
    <property type="match status" value="1"/>
</dbReference>
<dbReference type="GO" id="GO:0009228">
    <property type="term" value="P:thiamine biosynthetic process"/>
    <property type="evidence" value="ECO:0007669"/>
    <property type="project" value="InterPro"/>
</dbReference>
<dbReference type="GO" id="GO:0008902">
    <property type="term" value="F:hydroxymethylpyrimidine kinase activity"/>
    <property type="evidence" value="ECO:0007669"/>
    <property type="project" value="TreeGrafter"/>
</dbReference>
<dbReference type="InterPro" id="IPR004399">
    <property type="entry name" value="HMP/HMP-P_kinase_dom"/>
</dbReference>
<dbReference type="InterPro" id="IPR029056">
    <property type="entry name" value="Ribokinase-like"/>
</dbReference>
<comment type="caution">
    <text evidence="14">The sequence shown here is derived from an EMBL/GenBank/DDBJ whole genome shotgun (WGS) entry which is preliminary data.</text>
</comment>
<dbReference type="Pfam" id="PF08543">
    <property type="entry name" value="Phos_pyr_kin"/>
    <property type="match status" value="1"/>
</dbReference>
<evidence type="ECO:0000256" key="3">
    <source>
        <dbReference type="ARBA" id="ARBA00022679"/>
    </source>
</evidence>
<gene>
    <name evidence="14" type="ORF">GKS16_00320</name>
</gene>
<evidence type="ECO:0000256" key="9">
    <source>
        <dbReference type="ARBA" id="ARBA00042307"/>
    </source>
</evidence>
<keyword evidence="3 14" id="KW-0808">Transferase</keyword>
<keyword evidence="4" id="KW-0479">Metal-binding</keyword>
<keyword evidence="8" id="KW-0460">Magnesium</keyword>
<evidence type="ECO:0000313" key="14">
    <source>
        <dbReference type="EMBL" id="MTD00735.1"/>
    </source>
</evidence>
<dbReference type="GO" id="GO:0008478">
    <property type="term" value="F:pyridoxal kinase activity"/>
    <property type="evidence" value="ECO:0007669"/>
    <property type="project" value="UniProtKB-EC"/>
</dbReference>
<evidence type="ECO:0000256" key="13">
    <source>
        <dbReference type="ARBA" id="ARBA00049293"/>
    </source>
</evidence>
<evidence type="ECO:0000256" key="10">
    <source>
        <dbReference type="ARBA" id="ARBA00042348"/>
    </source>
</evidence>
<evidence type="ECO:0000256" key="12">
    <source>
        <dbReference type="ARBA" id="ARBA00042531"/>
    </source>
</evidence>
<evidence type="ECO:0000256" key="8">
    <source>
        <dbReference type="ARBA" id="ARBA00022842"/>
    </source>
</evidence>
<dbReference type="GO" id="GO:0005524">
    <property type="term" value="F:ATP binding"/>
    <property type="evidence" value="ECO:0007669"/>
    <property type="project" value="UniProtKB-KW"/>
</dbReference>
<evidence type="ECO:0000256" key="1">
    <source>
        <dbReference type="ARBA" id="ARBA00009879"/>
    </source>
</evidence>
<dbReference type="NCBIfam" id="NF009078">
    <property type="entry name" value="PRK12413.1"/>
    <property type="match status" value="1"/>
</dbReference>
<dbReference type="GO" id="GO:0046872">
    <property type="term" value="F:metal ion binding"/>
    <property type="evidence" value="ECO:0007669"/>
    <property type="project" value="UniProtKB-KW"/>
</dbReference>
<keyword evidence="6 14" id="KW-0418">Kinase</keyword>
<dbReference type="Proteomes" id="UP000483839">
    <property type="component" value="Unassembled WGS sequence"/>
</dbReference>
<evidence type="ECO:0000256" key="2">
    <source>
        <dbReference type="ARBA" id="ARBA00012104"/>
    </source>
</evidence>
<dbReference type="AlphaFoldDB" id="A0A6L6G5M8"/>
<evidence type="ECO:0000256" key="7">
    <source>
        <dbReference type="ARBA" id="ARBA00022840"/>
    </source>
</evidence>
<evidence type="ECO:0000256" key="11">
    <source>
        <dbReference type="ARBA" id="ARBA00042396"/>
    </source>
</evidence>
<dbReference type="InterPro" id="IPR013749">
    <property type="entry name" value="PM/HMP-P_kinase-1"/>
</dbReference>
<dbReference type="CDD" id="cd01169">
    <property type="entry name" value="HMPP_kinase"/>
    <property type="match status" value="1"/>
</dbReference>
<dbReference type="PANTHER" id="PTHR20858:SF19">
    <property type="entry name" value="PYRIDOXINE KINASE"/>
    <property type="match status" value="1"/>
</dbReference>
<dbReference type="SUPFAM" id="SSF53613">
    <property type="entry name" value="Ribokinase-like"/>
    <property type="match status" value="1"/>
</dbReference>
<protein>
    <recommendedName>
        <fullName evidence="2">pyridoxal kinase</fullName>
        <ecNumber evidence="2">2.7.1.35</ecNumber>
    </recommendedName>
    <alternativeName>
        <fullName evidence="10">PN/PL/PM kinase</fullName>
    </alternativeName>
    <alternativeName>
        <fullName evidence="11">Pyridoxal kinase</fullName>
    </alternativeName>
    <alternativeName>
        <fullName evidence="9">Pyridoxamine kinase</fullName>
    </alternativeName>
    <alternativeName>
        <fullName evidence="12">Vitamin B6 kinase</fullName>
    </alternativeName>
</protein>
<evidence type="ECO:0000256" key="4">
    <source>
        <dbReference type="ARBA" id="ARBA00022723"/>
    </source>
</evidence>
<dbReference type="EMBL" id="WLXI01000003">
    <property type="protein sequence ID" value="MTD00735.1"/>
    <property type="molecule type" value="Genomic_DNA"/>
</dbReference>